<dbReference type="Gene3D" id="1.25.40.10">
    <property type="entry name" value="Tetratricopeptide repeat domain"/>
    <property type="match status" value="2"/>
</dbReference>
<dbReference type="InterPro" id="IPR019734">
    <property type="entry name" value="TPR_rpt"/>
</dbReference>
<dbReference type="InterPro" id="IPR011990">
    <property type="entry name" value="TPR-like_helical_dom_sf"/>
</dbReference>
<evidence type="ECO:0000259" key="3">
    <source>
        <dbReference type="Pfam" id="PF12862"/>
    </source>
</evidence>
<dbReference type="Pfam" id="PF13181">
    <property type="entry name" value="TPR_8"/>
    <property type="match status" value="1"/>
</dbReference>
<accession>A0A3B1BYH5</accession>
<dbReference type="EMBL" id="UOFX01000085">
    <property type="protein sequence ID" value="VAX11445.1"/>
    <property type="molecule type" value="Genomic_DNA"/>
</dbReference>
<evidence type="ECO:0000256" key="2">
    <source>
        <dbReference type="ARBA" id="ARBA00022803"/>
    </source>
</evidence>
<dbReference type="PANTHER" id="PTHR45586:SF1">
    <property type="entry name" value="LIPOPOLYSACCHARIDE ASSEMBLY PROTEIN B"/>
    <property type="match status" value="1"/>
</dbReference>
<sequence>MINPAAFQLDQLGWRRKVFGLLLLCLVSSTASVTYAAEKKKVISQQTYKVLMAAQESLDKGESARAIAMLKKLQAALDKKAYEQAIVLQTISHAYISQDDYTAAIPPLKRSLDLAAMPEEPQQRMHYNLIKLHMATEGFIEVIALLQSWFAMVEQPQAEPHVMLATAYLQLGRYKEAVEPLREAIKISKEPKESWYQSLLGAYSELKHYDHCITLLHTMLKLYPDRPNYWRQLVGIQLAESKFRDALATMELAYLRGYVETEQEILSLAQLYLHLNAPYKAAVLLENEIRHSRLAKTEKNWEHAANAWLLARETGKAVAALEKAKAKLRNPQLGLRLAQLYMASQRWVEAGKTLDTILKAGKLNATGTGQAWILLGIAQHEAKSLPEARAAFEQAKKHRKTADSAEQWLAFLDQT</sequence>
<dbReference type="PANTHER" id="PTHR45586">
    <property type="entry name" value="TPR REPEAT-CONTAINING PROTEIN PA4667"/>
    <property type="match status" value="1"/>
</dbReference>
<proteinExistence type="predicted"/>
<gene>
    <name evidence="4" type="ORF">MNBD_GAMMA26-2514</name>
</gene>
<reference evidence="4" key="1">
    <citation type="submission" date="2018-06" db="EMBL/GenBank/DDBJ databases">
        <authorList>
            <person name="Zhirakovskaya E."/>
        </authorList>
    </citation>
    <scope>NUCLEOTIDE SEQUENCE</scope>
</reference>
<dbReference type="PROSITE" id="PS50005">
    <property type="entry name" value="TPR"/>
    <property type="match status" value="1"/>
</dbReference>
<name>A0A3B1BYH5_9ZZZZ</name>
<feature type="domain" description="Anaphase-promoting complex subunit 5" evidence="3">
    <location>
        <begin position="96"/>
        <end position="136"/>
    </location>
</feature>
<organism evidence="4">
    <name type="scientific">hydrothermal vent metagenome</name>
    <dbReference type="NCBI Taxonomy" id="652676"/>
    <lineage>
        <taxon>unclassified sequences</taxon>
        <taxon>metagenomes</taxon>
        <taxon>ecological metagenomes</taxon>
    </lineage>
</organism>
<dbReference type="Pfam" id="PF12862">
    <property type="entry name" value="ANAPC5"/>
    <property type="match status" value="1"/>
</dbReference>
<dbReference type="InterPro" id="IPR051012">
    <property type="entry name" value="CellSynth/LPSAsmb/PSIAsmb"/>
</dbReference>
<protein>
    <recommendedName>
        <fullName evidence="3">Anaphase-promoting complex subunit 5 domain-containing protein</fullName>
    </recommendedName>
</protein>
<evidence type="ECO:0000313" key="4">
    <source>
        <dbReference type="EMBL" id="VAX11445.1"/>
    </source>
</evidence>
<dbReference type="SUPFAM" id="SSF48452">
    <property type="entry name" value="TPR-like"/>
    <property type="match status" value="2"/>
</dbReference>
<evidence type="ECO:0000256" key="1">
    <source>
        <dbReference type="ARBA" id="ARBA00022737"/>
    </source>
</evidence>
<keyword evidence="2" id="KW-0802">TPR repeat</keyword>
<dbReference type="InterPro" id="IPR026000">
    <property type="entry name" value="Apc5_dom"/>
</dbReference>
<dbReference type="AlphaFoldDB" id="A0A3B1BYH5"/>
<dbReference type="SMART" id="SM00028">
    <property type="entry name" value="TPR"/>
    <property type="match status" value="3"/>
</dbReference>
<keyword evidence="1" id="KW-0677">Repeat</keyword>